<sequence length="318" mass="36225">MKKFSKTFKSGPFEFPKLGKEHPLYGTLLAREIRNLDLLPDFSEDDGIFILSDFGGEHREASFQTYSFLFCSADKRSLFENRTKEIREKYKLNTPWKELSYKDLRYGPIKRALSEILDAADALIHGLLLTISIDKNIQSMFGQNKTDGHSKIIELLKTNGLGQWKGNEAEKLLRICHPIGILLSVMGDDGKKIFWMCDHDSINAEGKERDFSHTQKVLFQASKMYSDNEYKIFGFAKPFNKDHGTSDLLSLTDFSAGAIQELLQSEITGKDINVTIEKEKIMKWMGTKSKFLKKANIVFTKKDDETWGVGPVTITAKI</sequence>
<accession>A0A0F9PGI9</accession>
<proteinExistence type="predicted"/>
<protein>
    <recommendedName>
        <fullName evidence="2">DUF3800 domain-containing protein</fullName>
    </recommendedName>
</protein>
<gene>
    <name evidence="1" type="ORF">LCGC14_1140730</name>
</gene>
<comment type="caution">
    <text evidence="1">The sequence shown here is derived from an EMBL/GenBank/DDBJ whole genome shotgun (WGS) entry which is preliminary data.</text>
</comment>
<name>A0A0F9PGI9_9ZZZZ</name>
<dbReference type="EMBL" id="LAZR01005409">
    <property type="protein sequence ID" value="KKN00156.1"/>
    <property type="molecule type" value="Genomic_DNA"/>
</dbReference>
<reference evidence="1" key="1">
    <citation type="journal article" date="2015" name="Nature">
        <title>Complex archaea that bridge the gap between prokaryotes and eukaryotes.</title>
        <authorList>
            <person name="Spang A."/>
            <person name="Saw J.H."/>
            <person name="Jorgensen S.L."/>
            <person name="Zaremba-Niedzwiedzka K."/>
            <person name="Martijn J."/>
            <person name="Lind A.E."/>
            <person name="van Eijk R."/>
            <person name="Schleper C."/>
            <person name="Guy L."/>
            <person name="Ettema T.J."/>
        </authorList>
    </citation>
    <scope>NUCLEOTIDE SEQUENCE</scope>
</reference>
<evidence type="ECO:0000313" key="1">
    <source>
        <dbReference type="EMBL" id="KKN00156.1"/>
    </source>
</evidence>
<organism evidence="1">
    <name type="scientific">marine sediment metagenome</name>
    <dbReference type="NCBI Taxonomy" id="412755"/>
    <lineage>
        <taxon>unclassified sequences</taxon>
        <taxon>metagenomes</taxon>
        <taxon>ecological metagenomes</taxon>
    </lineage>
</organism>
<dbReference type="AlphaFoldDB" id="A0A0F9PGI9"/>
<evidence type="ECO:0008006" key="2">
    <source>
        <dbReference type="Google" id="ProtNLM"/>
    </source>
</evidence>